<evidence type="ECO:0000256" key="2">
    <source>
        <dbReference type="ARBA" id="ARBA00005887"/>
    </source>
</evidence>
<dbReference type="RefSeq" id="XP_005831032.1">
    <property type="nucleotide sequence ID" value="XM_005830975.1"/>
</dbReference>
<feature type="transmembrane region" description="Helical" evidence="8">
    <location>
        <begin position="385"/>
        <end position="410"/>
    </location>
</feature>
<dbReference type="GeneID" id="17300641"/>
<dbReference type="SUPFAM" id="SSF111352">
    <property type="entry name" value="Ammonium transporter"/>
    <property type="match status" value="1"/>
</dbReference>
<evidence type="ECO:0000256" key="4">
    <source>
        <dbReference type="ARBA" id="ARBA00022692"/>
    </source>
</evidence>
<feature type="transmembrane region" description="Helical" evidence="8">
    <location>
        <begin position="182"/>
        <end position="203"/>
    </location>
</feature>
<evidence type="ECO:0000256" key="7">
    <source>
        <dbReference type="ARBA" id="ARBA00023177"/>
    </source>
</evidence>
<dbReference type="GO" id="GO:0008519">
    <property type="term" value="F:ammonium channel activity"/>
    <property type="evidence" value="ECO:0007669"/>
    <property type="project" value="InterPro"/>
</dbReference>
<feature type="domain" description="Ammonium transporter AmtB-like" evidence="9">
    <location>
        <begin position="18"/>
        <end position="437"/>
    </location>
</feature>
<organism evidence="10">
    <name type="scientific">Guillardia theta (strain CCMP2712)</name>
    <name type="common">Cryptophyte</name>
    <dbReference type="NCBI Taxonomy" id="905079"/>
    <lineage>
        <taxon>Eukaryota</taxon>
        <taxon>Cryptophyceae</taxon>
        <taxon>Pyrenomonadales</taxon>
        <taxon>Geminigeraceae</taxon>
        <taxon>Guillardia</taxon>
    </lineage>
</organism>
<dbReference type="AlphaFoldDB" id="L1J6T2"/>
<keyword evidence="6 8" id="KW-0472">Membrane</keyword>
<feature type="transmembrane region" description="Helical" evidence="8">
    <location>
        <begin position="224"/>
        <end position="241"/>
    </location>
</feature>
<reference evidence="10 12" key="1">
    <citation type="journal article" date="2012" name="Nature">
        <title>Algal genomes reveal evolutionary mosaicism and the fate of nucleomorphs.</title>
        <authorList>
            <consortium name="DOE Joint Genome Institute"/>
            <person name="Curtis B.A."/>
            <person name="Tanifuji G."/>
            <person name="Burki F."/>
            <person name="Gruber A."/>
            <person name="Irimia M."/>
            <person name="Maruyama S."/>
            <person name="Arias M.C."/>
            <person name="Ball S.G."/>
            <person name="Gile G.H."/>
            <person name="Hirakawa Y."/>
            <person name="Hopkins J.F."/>
            <person name="Kuo A."/>
            <person name="Rensing S.A."/>
            <person name="Schmutz J."/>
            <person name="Symeonidi A."/>
            <person name="Elias M."/>
            <person name="Eveleigh R.J."/>
            <person name="Herman E.K."/>
            <person name="Klute M.J."/>
            <person name="Nakayama T."/>
            <person name="Obornik M."/>
            <person name="Reyes-Prieto A."/>
            <person name="Armbrust E.V."/>
            <person name="Aves S.J."/>
            <person name="Beiko R.G."/>
            <person name="Coutinho P."/>
            <person name="Dacks J.B."/>
            <person name="Durnford D.G."/>
            <person name="Fast N.M."/>
            <person name="Green B.R."/>
            <person name="Grisdale C.J."/>
            <person name="Hempel F."/>
            <person name="Henrissat B."/>
            <person name="Hoppner M.P."/>
            <person name="Ishida K."/>
            <person name="Kim E."/>
            <person name="Koreny L."/>
            <person name="Kroth P.G."/>
            <person name="Liu Y."/>
            <person name="Malik S.B."/>
            <person name="Maier U.G."/>
            <person name="McRose D."/>
            <person name="Mock T."/>
            <person name="Neilson J.A."/>
            <person name="Onodera N.T."/>
            <person name="Poole A.M."/>
            <person name="Pritham E.J."/>
            <person name="Richards T.A."/>
            <person name="Rocap G."/>
            <person name="Roy S.W."/>
            <person name="Sarai C."/>
            <person name="Schaack S."/>
            <person name="Shirato S."/>
            <person name="Slamovits C.H."/>
            <person name="Spencer D.F."/>
            <person name="Suzuki S."/>
            <person name="Worden A.Z."/>
            <person name="Zauner S."/>
            <person name="Barry K."/>
            <person name="Bell C."/>
            <person name="Bharti A.K."/>
            <person name="Crow J.A."/>
            <person name="Grimwood J."/>
            <person name="Kramer R."/>
            <person name="Lindquist E."/>
            <person name="Lucas S."/>
            <person name="Salamov A."/>
            <person name="McFadden G.I."/>
            <person name="Lane C.E."/>
            <person name="Keeling P.J."/>
            <person name="Gray M.W."/>
            <person name="Grigoriev I.V."/>
            <person name="Archibald J.M."/>
        </authorList>
    </citation>
    <scope>NUCLEOTIDE SEQUENCE</scope>
    <source>
        <strain evidence="10 12">CCMP2712</strain>
    </source>
</reference>
<evidence type="ECO:0000256" key="6">
    <source>
        <dbReference type="ARBA" id="ARBA00023136"/>
    </source>
</evidence>
<protein>
    <recommendedName>
        <fullName evidence="8">Ammonium transporter</fullName>
    </recommendedName>
</protein>
<dbReference type="EnsemblProtists" id="EKX44052">
    <property type="protein sequence ID" value="EKX44052"/>
    <property type="gene ID" value="GUITHDRAFT_72678"/>
</dbReference>
<keyword evidence="4 8" id="KW-0812">Transmembrane</keyword>
<dbReference type="InterPro" id="IPR001905">
    <property type="entry name" value="Ammonium_transpt"/>
</dbReference>
<dbReference type="PROSITE" id="PS01219">
    <property type="entry name" value="AMMONIUM_TRANSP"/>
    <property type="match status" value="1"/>
</dbReference>
<comment type="caution">
    <text evidence="8">Lacks conserved residue(s) required for the propagation of feature annotation.</text>
</comment>
<evidence type="ECO:0000313" key="10">
    <source>
        <dbReference type="EMBL" id="EKX44052.1"/>
    </source>
</evidence>
<sequence>MRYGLCCWLSCKLTIDAGSLVFFMQAGFAMLEAGVVNSRNVINILYKNIMDASIGCVCFWLVGYGFAYGTTAGGFIGTDNFAISSIYNGAGEGGSDGWEGFFFQFAFAGTAATIVSGSVAERFKFEAYLVYSGVCTAFIYPVIVHWVWGSGFLSAWGARPDADGNARPLLSGTSTSNGVIDFAGSGVVHLVGGVSGLMGAILVGPRKGRFDSDGKPKAQRPHNTTLMALGTTILWFGWYGFNCGSTLALSGGAANVAGKVAVTTTISAAAGCLMATIISRFLEGTFDIGLALNGILAALVGITANCSVVNPWMAFLIGIISAWIYYGASKLLLKLRIDDPLDAFPIHGACGFWGLLATGIFCTDANVQYAAYPNVNDACGRGEQFAVQLIGGLVIVAWASVMSGLTFLVMKFVVGLRVSSEIEEAGLDISEHGIGAYANELTKVFPSPVSDEVTKVQVSYE</sequence>
<dbReference type="GO" id="GO:0005886">
    <property type="term" value="C:plasma membrane"/>
    <property type="evidence" value="ECO:0007669"/>
    <property type="project" value="UniProtKB-SubCell"/>
</dbReference>
<dbReference type="Proteomes" id="UP000011087">
    <property type="component" value="Unassembled WGS sequence"/>
</dbReference>
<keyword evidence="5 8" id="KW-1133">Transmembrane helix</keyword>
<evidence type="ECO:0000256" key="1">
    <source>
        <dbReference type="ARBA" id="ARBA00004141"/>
    </source>
</evidence>
<proteinExistence type="inferred from homology"/>
<evidence type="ECO:0000313" key="11">
    <source>
        <dbReference type="EnsemblProtists" id="EKX44052"/>
    </source>
</evidence>
<feature type="transmembrane region" description="Helical" evidence="8">
    <location>
        <begin position="20"/>
        <end position="37"/>
    </location>
</feature>
<gene>
    <name evidence="10" type="ORF">GUITHDRAFT_72678</name>
</gene>
<dbReference type="NCBIfam" id="TIGR00836">
    <property type="entry name" value="amt"/>
    <property type="match status" value="1"/>
</dbReference>
<feature type="transmembrane region" description="Helical" evidence="8">
    <location>
        <begin position="294"/>
        <end position="326"/>
    </location>
</feature>
<evidence type="ECO:0000256" key="5">
    <source>
        <dbReference type="ARBA" id="ARBA00022989"/>
    </source>
</evidence>
<keyword evidence="3 8" id="KW-0813">Transport</keyword>
<dbReference type="PaxDb" id="55529-EKX44052"/>
<feature type="transmembrane region" description="Helical" evidence="8">
    <location>
        <begin position="261"/>
        <end position="282"/>
    </location>
</feature>
<feature type="transmembrane region" description="Helical" evidence="8">
    <location>
        <begin position="49"/>
        <end position="67"/>
    </location>
</feature>
<dbReference type="KEGG" id="gtt:GUITHDRAFT_72678"/>
<dbReference type="Pfam" id="PF00909">
    <property type="entry name" value="Ammonium_transp"/>
    <property type="match status" value="1"/>
</dbReference>
<evidence type="ECO:0000256" key="8">
    <source>
        <dbReference type="RuleBase" id="RU362002"/>
    </source>
</evidence>
<dbReference type="OrthoDB" id="534912at2759"/>
<name>L1J6T2_GUITC</name>
<dbReference type="EMBL" id="JH993007">
    <property type="protein sequence ID" value="EKX44052.1"/>
    <property type="molecule type" value="Genomic_DNA"/>
</dbReference>
<dbReference type="eggNOG" id="KOG0682">
    <property type="taxonomic scope" value="Eukaryota"/>
</dbReference>
<keyword evidence="12" id="KW-1185">Reference proteome</keyword>
<dbReference type="HOGENOM" id="CLU_000445_33_1_1"/>
<evidence type="ECO:0000313" key="12">
    <source>
        <dbReference type="Proteomes" id="UP000011087"/>
    </source>
</evidence>
<reference evidence="11" key="3">
    <citation type="submission" date="2015-06" db="UniProtKB">
        <authorList>
            <consortium name="EnsemblProtists"/>
        </authorList>
    </citation>
    <scope>IDENTIFICATION</scope>
</reference>
<dbReference type="InterPro" id="IPR018047">
    <property type="entry name" value="Ammonium_transpt_CS"/>
</dbReference>
<dbReference type="FunFam" id="1.10.3430.10:FF:000008">
    <property type="entry name" value="Ammonium transporter"/>
    <property type="match status" value="1"/>
</dbReference>
<dbReference type="Gene3D" id="1.10.3430.10">
    <property type="entry name" value="Ammonium transporter AmtB like domains"/>
    <property type="match status" value="1"/>
</dbReference>
<dbReference type="OMA" id="RANYNAY"/>
<dbReference type="InterPro" id="IPR029020">
    <property type="entry name" value="Ammonium/urea_transptr"/>
</dbReference>
<dbReference type="InterPro" id="IPR024041">
    <property type="entry name" value="NH4_transpt_AmtB-like_dom"/>
</dbReference>
<comment type="similarity">
    <text evidence="2 8">Belongs to the ammonia transporter channel (TC 1.A.11.2) family.</text>
</comment>
<comment type="subcellular location">
    <subcellularLocation>
        <location evidence="8">Cell membrane</location>
        <topology evidence="8">Multi-pass membrane protein</topology>
    </subcellularLocation>
    <subcellularLocation>
        <location evidence="1">Membrane</location>
        <topology evidence="1">Multi-pass membrane protein</topology>
    </subcellularLocation>
</comment>
<dbReference type="PANTHER" id="PTHR11730:SF6">
    <property type="entry name" value="AMMONIUM TRANSPORTER"/>
    <property type="match status" value="1"/>
</dbReference>
<evidence type="ECO:0000256" key="3">
    <source>
        <dbReference type="ARBA" id="ARBA00022448"/>
    </source>
</evidence>
<dbReference type="STRING" id="905079.L1J6T2"/>
<feature type="transmembrane region" description="Helical" evidence="8">
    <location>
        <begin position="127"/>
        <end position="148"/>
    </location>
</feature>
<feature type="transmembrane region" description="Helical" evidence="8">
    <location>
        <begin position="101"/>
        <end position="120"/>
    </location>
</feature>
<dbReference type="GO" id="GO:0097272">
    <property type="term" value="P:ammonium homeostasis"/>
    <property type="evidence" value="ECO:0007669"/>
    <property type="project" value="TreeGrafter"/>
</dbReference>
<evidence type="ECO:0000259" key="9">
    <source>
        <dbReference type="Pfam" id="PF00909"/>
    </source>
</evidence>
<keyword evidence="7 8" id="KW-0924">Ammonia transport</keyword>
<dbReference type="PANTHER" id="PTHR11730">
    <property type="entry name" value="AMMONIUM TRANSPORTER"/>
    <property type="match status" value="1"/>
</dbReference>
<accession>L1J6T2</accession>
<reference evidence="12" key="2">
    <citation type="submission" date="2012-11" db="EMBL/GenBank/DDBJ databases">
        <authorList>
            <person name="Kuo A."/>
            <person name="Curtis B.A."/>
            <person name="Tanifuji G."/>
            <person name="Burki F."/>
            <person name="Gruber A."/>
            <person name="Irimia M."/>
            <person name="Maruyama S."/>
            <person name="Arias M.C."/>
            <person name="Ball S.G."/>
            <person name="Gile G.H."/>
            <person name="Hirakawa Y."/>
            <person name="Hopkins J.F."/>
            <person name="Rensing S.A."/>
            <person name="Schmutz J."/>
            <person name="Symeonidi A."/>
            <person name="Elias M."/>
            <person name="Eveleigh R.J."/>
            <person name="Herman E.K."/>
            <person name="Klute M.J."/>
            <person name="Nakayama T."/>
            <person name="Obornik M."/>
            <person name="Reyes-Prieto A."/>
            <person name="Armbrust E.V."/>
            <person name="Aves S.J."/>
            <person name="Beiko R.G."/>
            <person name="Coutinho P."/>
            <person name="Dacks J.B."/>
            <person name="Durnford D.G."/>
            <person name="Fast N.M."/>
            <person name="Green B.R."/>
            <person name="Grisdale C."/>
            <person name="Hempe F."/>
            <person name="Henrissat B."/>
            <person name="Hoppner M.P."/>
            <person name="Ishida K.-I."/>
            <person name="Kim E."/>
            <person name="Koreny L."/>
            <person name="Kroth P.G."/>
            <person name="Liu Y."/>
            <person name="Malik S.-B."/>
            <person name="Maier U.G."/>
            <person name="McRose D."/>
            <person name="Mock T."/>
            <person name="Neilson J.A."/>
            <person name="Onodera N.T."/>
            <person name="Poole A.M."/>
            <person name="Pritham E.J."/>
            <person name="Richards T.A."/>
            <person name="Rocap G."/>
            <person name="Roy S.W."/>
            <person name="Sarai C."/>
            <person name="Schaack S."/>
            <person name="Shirato S."/>
            <person name="Slamovits C.H."/>
            <person name="Spencer D.F."/>
            <person name="Suzuki S."/>
            <person name="Worden A.Z."/>
            <person name="Zauner S."/>
            <person name="Barry K."/>
            <person name="Bell C."/>
            <person name="Bharti A.K."/>
            <person name="Crow J.A."/>
            <person name="Grimwood J."/>
            <person name="Kramer R."/>
            <person name="Lindquist E."/>
            <person name="Lucas S."/>
            <person name="Salamov A."/>
            <person name="McFadden G.I."/>
            <person name="Lane C.E."/>
            <person name="Keeling P.J."/>
            <person name="Gray M.W."/>
            <person name="Grigoriev I.V."/>
            <person name="Archibald J.M."/>
        </authorList>
    </citation>
    <scope>NUCLEOTIDE SEQUENCE</scope>
    <source>
        <strain evidence="12">CCMP2712</strain>
    </source>
</reference>